<proteinExistence type="predicted"/>
<keyword evidence="4" id="KW-0378">Hydrolase</keyword>
<evidence type="ECO:0000256" key="1">
    <source>
        <dbReference type="ARBA" id="ARBA00022679"/>
    </source>
</evidence>
<dbReference type="InterPro" id="IPR021109">
    <property type="entry name" value="Peptidase_aspartic_dom_sf"/>
</dbReference>
<keyword evidence="2" id="KW-0548">Nucleotidyltransferase</keyword>
<dbReference type="GO" id="GO:0071897">
    <property type="term" value="P:DNA biosynthetic process"/>
    <property type="evidence" value="ECO:0007669"/>
    <property type="project" value="UniProtKB-ARBA"/>
</dbReference>
<dbReference type="InterPro" id="IPR050951">
    <property type="entry name" value="Retrovirus_Pol_polyprotein"/>
</dbReference>
<protein>
    <submittedName>
        <fullName evidence="5">Uncharacterized protein</fullName>
    </submittedName>
</protein>
<evidence type="ECO:0000256" key="3">
    <source>
        <dbReference type="ARBA" id="ARBA00022722"/>
    </source>
</evidence>
<dbReference type="GO" id="GO:0004519">
    <property type="term" value="F:endonuclease activity"/>
    <property type="evidence" value="ECO:0007669"/>
    <property type="project" value="UniProtKB-KW"/>
</dbReference>
<comment type="caution">
    <text evidence="5">The sequence shown here is derived from an EMBL/GenBank/DDBJ whole genome shotgun (WGS) entry which is preliminary data.</text>
</comment>
<dbReference type="GO" id="GO:0016779">
    <property type="term" value="F:nucleotidyltransferase activity"/>
    <property type="evidence" value="ECO:0007669"/>
    <property type="project" value="UniProtKB-KW"/>
</dbReference>
<dbReference type="OrthoDB" id="654211at2759"/>
<dbReference type="EMBL" id="CADEBD010000359">
    <property type="protein sequence ID" value="CAB3251438.1"/>
    <property type="molecule type" value="Genomic_DNA"/>
</dbReference>
<keyword evidence="1" id="KW-0808">Transferase</keyword>
<dbReference type="Proteomes" id="UP000494256">
    <property type="component" value="Unassembled WGS sequence"/>
</dbReference>
<keyword evidence="3" id="KW-0540">Nuclease</keyword>
<name>A0A8S1B467_ARCPL</name>
<dbReference type="PANTHER" id="PTHR37984:SF5">
    <property type="entry name" value="PROTEIN NYNRIN-LIKE"/>
    <property type="match status" value="1"/>
</dbReference>
<organism evidence="5 6">
    <name type="scientific">Arctia plantaginis</name>
    <name type="common">Wood tiger moth</name>
    <name type="synonym">Phalaena plantaginis</name>
    <dbReference type="NCBI Taxonomy" id="874455"/>
    <lineage>
        <taxon>Eukaryota</taxon>
        <taxon>Metazoa</taxon>
        <taxon>Ecdysozoa</taxon>
        <taxon>Arthropoda</taxon>
        <taxon>Hexapoda</taxon>
        <taxon>Insecta</taxon>
        <taxon>Pterygota</taxon>
        <taxon>Neoptera</taxon>
        <taxon>Endopterygota</taxon>
        <taxon>Lepidoptera</taxon>
        <taxon>Glossata</taxon>
        <taxon>Ditrysia</taxon>
        <taxon>Noctuoidea</taxon>
        <taxon>Erebidae</taxon>
        <taxon>Arctiinae</taxon>
        <taxon>Arctia</taxon>
    </lineage>
</organism>
<dbReference type="InterPro" id="IPR043502">
    <property type="entry name" value="DNA/RNA_pol_sf"/>
</dbReference>
<dbReference type="SUPFAM" id="SSF50630">
    <property type="entry name" value="Acid proteases"/>
    <property type="match status" value="1"/>
</dbReference>
<sequence>MEQPRARSGDSSSDELEEGLHQLCLSSYTPARLSLLIDDINLKMELDTGSAISCISKKIYDKYFNSRVQYKNKAKYLELFVIDGGITALLGRQWLTELEIKVPPFQQEISNHSHVIHKVPDTVNSLLNRYKELFSGGLGRYTGGKATLRLREGARPVFCRARPLPYALRGPVDVELDAMLRAGVIEPMECSEWAKPLVPVRKADGGLRICADYKVTLNPVLLVDRYPLPKINDLLVSLNSFLKN</sequence>
<gene>
    <name evidence="5" type="ORF">APLA_LOCUS13620</name>
</gene>
<reference evidence="5 6" key="1">
    <citation type="submission" date="2020-04" db="EMBL/GenBank/DDBJ databases">
        <authorList>
            <person name="Wallbank WR R."/>
            <person name="Pardo Diaz C."/>
            <person name="Kozak K."/>
            <person name="Martin S."/>
            <person name="Jiggins C."/>
            <person name="Moest M."/>
            <person name="Warren A I."/>
            <person name="Byers J.R.P. K."/>
            <person name="Montejo-Kovacevich G."/>
            <person name="Yen C E."/>
        </authorList>
    </citation>
    <scope>NUCLEOTIDE SEQUENCE [LARGE SCALE GENOMIC DNA]</scope>
</reference>
<evidence type="ECO:0000313" key="5">
    <source>
        <dbReference type="EMBL" id="CAB3251438.1"/>
    </source>
</evidence>
<keyword evidence="4" id="KW-0255">Endonuclease</keyword>
<dbReference type="SUPFAM" id="SSF56672">
    <property type="entry name" value="DNA/RNA polymerases"/>
    <property type="match status" value="1"/>
</dbReference>
<evidence type="ECO:0000313" key="6">
    <source>
        <dbReference type="Proteomes" id="UP000494256"/>
    </source>
</evidence>
<dbReference type="PANTHER" id="PTHR37984">
    <property type="entry name" value="PROTEIN CBG26694"/>
    <property type="match status" value="1"/>
</dbReference>
<evidence type="ECO:0000256" key="2">
    <source>
        <dbReference type="ARBA" id="ARBA00022695"/>
    </source>
</evidence>
<accession>A0A8S1B467</accession>
<evidence type="ECO:0000256" key="4">
    <source>
        <dbReference type="ARBA" id="ARBA00022759"/>
    </source>
</evidence>
<dbReference type="Gene3D" id="3.10.10.10">
    <property type="entry name" value="HIV Type 1 Reverse Transcriptase, subunit A, domain 1"/>
    <property type="match status" value="1"/>
</dbReference>
<dbReference type="AlphaFoldDB" id="A0A8S1B467"/>